<sequence length="57" mass="6607">MVPIKSNCFFKSFSTIGSCSRQFFSLRLFLPCFPQITLPTNYKKWIVGSMQLLNNLI</sequence>
<organism evidence="1 2">
    <name type="scientific">Helianthus annuus</name>
    <name type="common">Common sunflower</name>
    <dbReference type="NCBI Taxonomy" id="4232"/>
    <lineage>
        <taxon>Eukaryota</taxon>
        <taxon>Viridiplantae</taxon>
        <taxon>Streptophyta</taxon>
        <taxon>Embryophyta</taxon>
        <taxon>Tracheophyta</taxon>
        <taxon>Spermatophyta</taxon>
        <taxon>Magnoliopsida</taxon>
        <taxon>eudicotyledons</taxon>
        <taxon>Gunneridae</taxon>
        <taxon>Pentapetalae</taxon>
        <taxon>asterids</taxon>
        <taxon>campanulids</taxon>
        <taxon>Asterales</taxon>
        <taxon>Asteraceae</taxon>
        <taxon>Asteroideae</taxon>
        <taxon>Heliantheae alliance</taxon>
        <taxon>Heliantheae</taxon>
        <taxon>Helianthus</taxon>
    </lineage>
</organism>
<evidence type="ECO:0000313" key="1">
    <source>
        <dbReference type="EMBL" id="OTG19835.1"/>
    </source>
</evidence>
<gene>
    <name evidence="1" type="ORF">HannXRQ_Chr07g0186321</name>
</gene>
<keyword evidence="2" id="KW-1185">Reference proteome</keyword>
<reference evidence="2" key="1">
    <citation type="journal article" date="2017" name="Nature">
        <title>The sunflower genome provides insights into oil metabolism, flowering and Asterid evolution.</title>
        <authorList>
            <person name="Badouin H."/>
            <person name="Gouzy J."/>
            <person name="Grassa C.J."/>
            <person name="Murat F."/>
            <person name="Staton S.E."/>
            <person name="Cottret L."/>
            <person name="Lelandais-Briere C."/>
            <person name="Owens G.L."/>
            <person name="Carrere S."/>
            <person name="Mayjonade B."/>
            <person name="Legrand L."/>
            <person name="Gill N."/>
            <person name="Kane N.C."/>
            <person name="Bowers J.E."/>
            <person name="Hubner S."/>
            <person name="Bellec A."/>
            <person name="Berard A."/>
            <person name="Berges H."/>
            <person name="Blanchet N."/>
            <person name="Boniface M.C."/>
            <person name="Brunel D."/>
            <person name="Catrice O."/>
            <person name="Chaidir N."/>
            <person name="Claudel C."/>
            <person name="Donnadieu C."/>
            <person name="Faraut T."/>
            <person name="Fievet G."/>
            <person name="Helmstetter N."/>
            <person name="King M."/>
            <person name="Knapp S.J."/>
            <person name="Lai Z."/>
            <person name="Le Paslier M.C."/>
            <person name="Lippi Y."/>
            <person name="Lorenzon L."/>
            <person name="Mandel J.R."/>
            <person name="Marage G."/>
            <person name="Marchand G."/>
            <person name="Marquand E."/>
            <person name="Bret-Mestries E."/>
            <person name="Morien E."/>
            <person name="Nambeesan S."/>
            <person name="Nguyen T."/>
            <person name="Pegot-Espagnet P."/>
            <person name="Pouilly N."/>
            <person name="Raftis F."/>
            <person name="Sallet E."/>
            <person name="Schiex T."/>
            <person name="Thomas J."/>
            <person name="Vandecasteele C."/>
            <person name="Vares D."/>
            <person name="Vear F."/>
            <person name="Vautrin S."/>
            <person name="Crespi M."/>
            <person name="Mangin B."/>
            <person name="Burke J.M."/>
            <person name="Salse J."/>
            <person name="Munos S."/>
            <person name="Vincourt P."/>
            <person name="Rieseberg L.H."/>
            <person name="Langlade N.B."/>
        </authorList>
    </citation>
    <scope>NUCLEOTIDE SEQUENCE [LARGE SCALE GENOMIC DNA]</scope>
    <source>
        <strain evidence="2">cv. SF193</strain>
    </source>
</reference>
<dbReference type="Proteomes" id="UP000215914">
    <property type="component" value="Chromosome 7"/>
</dbReference>
<accession>A0A251U913</accession>
<name>A0A251U913_HELAN</name>
<dbReference type="EMBL" id="CM007896">
    <property type="protein sequence ID" value="OTG19835.1"/>
    <property type="molecule type" value="Genomic_DNA"/>
</dbReference>
<protein>
    <submittedName>
        <fullName evidence="1">Uncharacterized protein</fullName>
    </submittedName>
</protein>
<evidence type="ECO:0000313" key="2">
    <source>
        <dbReference type="Proteomes" id="UP000215914"/>
    </source>
</evidence>
<dbReference type="InParanoid" id="A0A251U913"/>
<dbReference type="AlphaFoldDB" id="A0A251U913"/>
<proteinExistence type="predicted"/>